<protein>
    <submittedName>
        <fullName evidence="1">Uncharacterized protein</fullName>
    </submittedName>
</protein>
<organism evidence="1 2">
    <name type="scientific">Cichorium intybus</name>
    <name type="common">Chicory</name>
    <dbReference type="NCBI Taxonomy" id="13427"/>
    <lineage>
        <taxon>Eukaryota</taxon>
        <taxon>Viridiplantae</taxon>
        <taxon>Streptophyta</taxon>
        <taxon>Embryophyta</taxon>
        <taxon>Tracheophyta</taxon>
        <taxon>Spermatophyta</taxon>
        <taxon>Magnoliopsida</taxon>
        <taxon>eudicotyledons</taxon>
        <taxon>Gunneridae</taxon>
        <taxon>Pentapetalae</taxon>
        <taxon>asterids</taxon>
        <taxon>campanulids</taxon>
        <taxon>Asterales</taxon>
        <taxon>Asteraceae</taxon>
        <taxon>Cichorioideae</taxon>
        <taxon>Cichorieae</taxon>
        <taxon>Cichoriinae</taxon>
        <taxon>Cichorium</taxon>
    </lineage>
</organism>
<accession>A0ACB9G629</accession>
<dbReference type="EMBL" id="CM042010">
    <property type="protein sequence ID" value="KAI3778898.1"/>
    <property type="molecule type" value="Genomic_DNA"/>
</dbReference>
<reference evidence="1 2" key="2">
    <citation type="journal article" date="2022" name="Mol. Ecol. Resour.">
        <title>The genomes of chicory, endive, great burdock and yacon provide insights into Asteraceae paleo-polyploidization history and plant inulin production.</title>
        <authorList>
            <person name="Fan W."/>
            <person name="Wang S."/>
            <person name="Wang H."/>
            <person name="Wang A."/>
            <person name="Jiang F."/>
            <person name="Liu H."/>
            <person name="Zhao H."/>
            <person name="Xu D."/>
            <person name="Zhang Y."/>
        </authorList>
    </citation>
    <scope>NUCLEOTIDE SEQUENCE [LARGE SCALE GENOMIC DNA]</scope>
    <source>
        <strain evidence="2">cv. Punajuju</strain>
        <tissue evidence="1">Leaves</tissue>
    </source>
</reference>
<proteinExistence type="predicted"/>
<evidence type="ECO:0000313" key="2">
    <source>
        <dbReference type="Proteomes" id="UP001055811"/>
    </source>
</evidence>
<gene>
    <name evidence="1" type="ORF">L2E82_08287</name>
</gene>
<keyword evidence="2" id="KW-1185">Reference proteome</keyword>
<name>A0ACB9G629_CICIN</name>
<comment type="caution">
    <text evidence="1">The sequence shown here is derived from an EMBL/GenBank/DDBJ whole genome shotgun (WGS) entry which is preliminary data.</text>
</comment>
<sequence length="262" mass="29132">MDTQMEGMVESTDDEDMFLDSESIPLELQKKSVYVRPPNRDHVTGFRSETELFSLNSVLPKECVDCPTSVCVESLLPDSDLGDVNAEHQKEFDTVSMIVNTPPTSPHVQPYSAIDYTQFPPLPKSASKQSVDVPPKVLSTQLEPPSILGYLLKASSPSSSSPVMIDTQIVNSQPRIDSSDNTNRVSLHLNPSFEDDSPAVIPLENLKAASIPYVNTLVGIFLGKNISFPKANHVLRRRWSKFGLTDIFMNNQNCYFFKFSSD</sequence>
<reference evidence="2" key="1">
    <citation type="journal article" date="2022" name="Mol. Ecol. Resour.">
        <title>The genomes of chicory, endive, great burdock and yacon provide insights into Asteraceae palaeo-polyploidization history and plant inulin production.</title>
        <authorList>
            <person name="Fan W."/>
            <person name="Wang S."/>
            <person name="Wang H."/>
            <person name="Wang A."/>
            <person name="Jiang F."/>
            <person name="Liu H."/>
            <person name="Zhao H."/>
            <person name="Xu D."/>
            <person name="Zhang Y."/>
        </authorList>
    </citation>
    <scope>NUCLEOTIDE SEQUENCE [LARGE SCALE GENOMIC DNA]</scope>
    <source>
        <strain evidence="2">cv. Punajuju</strain>
    </source>
</reference>
<evidence type="ECO:0000313" key="1">
    <source>
        <dbReference type="EMBL" id="KAI3778898.1"/>
    </source>
</evidence>
<dbReference type="Proteomes" id="UP001055811">
    <property type="component" value="Linkage Group LG02"/>
</dbReference>